<proteinExistence type="predicted"/>
<name>A0A1Y2N7N9_PSEAH</name>
<comment type="caution">
    <text evidence="1">The sequence shown here is derived from an EMBL/GenBank/DDBJ whole genome shotgun (WGS) entry which is preliminary data.</text>
</comment>
<dbReference type="Proteomes" id="UP000194360">
    <property type="component" value="Unassembled WGS sequence"/>
</dbReference>
<dbReference type="AlphaFoldDB" id="A0A1Y2N7N9"/>
<evidence type="ECO:0000313" key="2">
    <source>
        <dbReference type="Proteomes" id="UP000194360"/>
    </source>
</evidence>
<dbReference type="STRING" id="2074.BG845_00425"/>
<accession>A0A1Y2N7N9</accession>
<reference evidence="1 2" key="1">
    <citation type="submission" date="2016-09" db="EMBL/GenBank/DDBJ databases">
        <title>Pseudonocardia autotrophica DSM535, a candidate organism with high potential of specific P450 cytochromes.</title>
        <authorList>
            <person name="Grumaz C."/>
            <person name="Vainshtein Y."/>
            <person name="Kirstahler P."/>
            <person name="Sohn K."/>
        </authorList>
    </citation>
    <scope>NUCLEOTIDE SEQUENCE [LARGE SCALE GENOMIC DNA]</scope>
    <source>
        <strain evidence="1 2">DSM 535</strain>
    </source>
</reference>
<dbReference type="Pfam" id="PF11392">
    <property type="entry name" value="AllH"/>
    <property type="match status" value="1"/>
</dbReference>
<organism evidence="1 2">
    <name type="scientific">Pseudonocardia autotrophica</name>
    <name type="common">Amycolata autotrophica</name>
    <name type="synonym">Nocardia autotrophica</name>
    <dbReference type="NCBI Taxonomy" id="2074"/>
    <lineage>
        <taxon>Bacteria</taxon>
        <taxon>Bacillati</taxon>
        <taxon>Actinomycetota</taxon>
        <taxon>Actinomycetes</taxon>
        <taxon>Pseudonocardiales</taxon>
        <taxon>Pseudonocardiaceae</taxon>
        <taxon>Pseudonocardia</taxon>
    </lineage>
</organism>
<sequence>MTPAGRDPCVPGAGPVGRGAAVRELVRWSGTRCGTVLSVHRRAIYLRFDDELMALVGPGVEAGPLHLAAGSTALPPARPGEPVRIDGIRVTARRWAVRCDVPDRIGVLPESSALLAARAGQLPPAASPPLRRDVQFPPEVPVPAAEIVAAVRAGDLGAAAGLLGGRGPGLTPAGDDVLAGLLLAARALRGPAAEAWLTAVATEVRTTVHAAAFLRWAARGQGLRSVHDWMAAVAAGTDPEPARRRLARIGASSGRCLLAGLRLGIAQLPVDTQSSRAGEPAGLWQRTS</sequence>
<protein>
    <recommendedName>
        <fullName evidence="3">DUF2877 domain-containing protein</fullName>
    </recommendedName>
</protein>
<gene>
    <name evidence="1" type="ORF">BG845_00425</name>
</gene>
<keyword evidence="2" id="KW-1185">Reference proteome</keyword>
<evidence type="ECO:0008006" key="3">
    <source>
        <dbReference type="Google" id="ProtNLM"/>
    </source>
</evidence>
<evidence type="ECO:0000313" key="1">
    <source>
        <dbReference type="EMBL" id="OSY43482.1"/>
    </source>
</evidence>
<dbReference type="EMBL" id="MIGB01000002">
    <property type="protein sequence ID" value="OSY43482.1"/>
    <property type="molecule type" value="Genomic_DNA"/>
</dbReference>
<dbReference type="InterPro" id="IPR021530">
    <property type="entry name" value="AllH-like"/>
</dbReference>